<keyword evidence="2" id="KW-0812">Transmembrane</keyword>
<dbReference type="EMBL" id="FRCA01000017">
    <property type="protein sequence ID" value="SHM89891.1"/>
    <property type="molecule type" value="Genomic_DNA"/>
</dbReference>
<reference evidence="5 8" key="2">
    <citation type="submission" date="2019-07" db="EMBL/GenBank/DDBJ databases">
        <title>Whole genome shotgun sequence of Halomonas cupida NBRC 102219.</title>
        <authorList>
            <person name="Hosoyama A."/>
            <person name="Uohara A."/>
            <person name="Ohji S."/>
            <person name="Ichikawa N."/>
        </authorList>
    </citation>
    <scope>NUCLEOTIDE SEQUENCE [LARGE SCALE GENOMIC DNA]</scope>
    <source>
        <strain evidence="5 8">NBRC 102219</strain>
    </source>
</reference>
<feature type="transmembrane region" description="Helical" evidence="2">
    <location>
        <begin position="123"/>
        <end position="141"/>
    </location>
</feature>
<evidence type="ECO:0000313" key="7">
    <source>
        <dbReference type="Proteomes" id="UP000184123"/>
    </source>
</evidence>
<sequence length="475" mass="52221">MSDASAAPHHGPTRLQRLVERWVVRLRPWHWVWPPIAFAAGIVSFFLVQRQQWLGVLLAVGMLVTWLLLLSESLIGRLMARRGYPTLPRGVTTFIAQMVHQETLFFTLPFLLATTVWTSGQSLFTVAMIILAVLSILDPLYYRLADQRRSLYLVFHAQCVFLLVLVSLPLVVHLSTGQSLLLASLAMVIFSLPSLLHLLRPMNRRRWLALMTLLPLLAGAAWLGRIWVPPATLWLSGSALSPQFDAAQRTPQGSLLLTPTALAAGQGLYAYTSIHAPRGLREEVVHEWRHDGELVDRIPLEIQGGRAEGYRAWTRKQNFPEDSAGDWRIDVMTAGGQRIGVLRFHVSDDEADATLADGRISSQPGLPGLMWLTAGSETTGADSQETSGAIGRVEEVMKQASEIVEQNQDAVTDTEEDTEEPAVEAAATQEEATLKESTDNQNKDADDGTTQAPSTTGRTSPEGEVSAKEAGQKDA</sequence>
<feature type="compositionally biased region" description="Basic and acidic residues" evidence="1">
    <location>
        <begin position="465"/>
        <end position="475"/>
    </location>
</feature>
<feature type="transmembrane region" description="Helical" evidence="2">
    <location>
        <begin position="53"/>
        <end position="70"/>
    </location>
</feature>
<evidence type="ECO:0000313" key="8">
    <source>
        <dbReference type="Proteomes" id="UP000321726"/>
    </source>
</evidence>
<name>A0A1M7MGB7_9GAMM</name>
<feature type="transmembrane region" description="Helical" evidence="2">
    <location>
        <begin position="153"/>
        <end position="174"/>
    </location>
</feature>
<dbReference type="InterPro" id="IPR022606">
    <property type="entry name" value="DUF2914"/>
</dbReference>
<keyword evidence="2" id="KW-0472">Membrane</keyword>
<reference evidence="6 7" key="1">
    <citation type="submission" date="2016-11" db="EMBL/GenBank/DDBJ databases">
        <authorList>
            <person name="Jaros S."/>
            <person name="Januszkiewicz K."/>
            <person name="Wedrychowicz H."/>
        </authorList>
    </citation>
    <scope>NUCLEOTIDE SEQUENCE [LARGE SCALE GENOMIC DNA]</scope>
    <source>
        <strain evidence="6 7">DSM 4740</strain>
    </source>
</reference>
<evidence type="ECO:0000313" key="5">
    <source>
        <dbReference type="EMBL" id="GEN25800.1"/>
    </source>
</evidence>
<dbReference type="OrthoDB" id="6934181at2"/>
<evidence type="ECO:0000256" key="1">
    <source>
        <dbReference type="SAM" id="MobiDB-lite"/>
    </source>
</evidence>
<feature type="compositionally biased region" description="Basic and acidic residues" evidence="1">
    <location>
        <begin position="432"/>
        <end position="446"/>
    </location>
</feature>
<feature type="region of interest" description="Disordered" evidence="1">
    <location>
        <begin position="405"/>
        <end position="475"/>
    </location>
</feature>
<evidence type="ECO:0008006" key="9">
    <source>
        <dbReference type="Google" id="ProtNLM"/>
    </source>
</evidence>
<keyword evidence="2" id="KW-1133">Transmembrane helix</keyword>
<evidence type="ECO:0000313" key="6">
    <source>
        <dbReference type="EMBL" id="SHM89891.1"/>
    </source>
</evidence>
<feature type="domain" description="DUF5924" evidence="4">
    <location>
        <begin position="14"/>
        <end position="270"/>
    </location>
</feature>
<proteinExistence type="predicted"/>
<dbReference type="AlphaFoldDB" id="A0A1M7MGB7"/>
<dbReference type="STRING" id="44933.SAMN05660971_04206"/>
<feature type="domain" description="DUF2914" evidence="3">
    <location>
        <begin position="282"/>
        <end position="346"/>
    </location>
</feature>
<dbReference type="Pfam" id="PF19346">
    <property type="entry name" value="DUF5924"/>
    <property type="match status" value="1"/>
</dbReference>
<evidence type="ECO:0000256" key="2">
    <source>
        <dbReference type="SAM" id="Phobius"/>
    </source>
</evidence>
<dbReference type="Proteomes" id="UP000184123">
    <property type="component" value="Unassembled WGS sequence"/>
</dbReference>
<feature type="transmembrane region" description="Helical" evidence="2">
    <location>
        <begin position="207"/>
        <end position="228"/>
    </location>
</feature>
<dbReference type="Pfam" id="PF11141">
    <property type="entry name" value="DUF2914"/>
    <property type="match status" value="1"/>
</dbReference>
<protein>
    <recommendedName>
        <fullName evidence="9">DUF2914 domain-containing protein</fullName>
    </recommendedName>
</protein>
<evidence type="ECO:0000259" key="3">
    <source>
        <dbReference type="Pfam" id="PF11141"/>
    </source>
</evidence>
<accession>A0A1M7MGB7</accession>
<dbReference type="EMBL" id="BJXU01000166">
    <property type="protein sequence ID" value="GEN25800.1"/>
    <property type="molecule type" value="Genomic_DNA"/>
</dbReference>
<keyword evidence="8" id="KW-1185">Reference proteome</keyword>
<dbReference type="Proteomes" id="UP000321726">
    <property type="component" value="Unassembled WGS sequence"/>
</dbReference>
<dbReference type="InterPro" id="IPR045968">
    <property type="entry name" value="DUF5924"/>
</dbReference>
<feature type="compositionally biased region" description="Acidic residues" evidence="1">
    <location>
        <begin position="412"/>
        <end position="422"/>
    </location>
</feature>
<feature type="compositionally biased region" description="Polar residues" evidence="1">
    <location>
        <begin position="448"/>
        <end position="459"/>
    </location>
</feature>
<evidence type="ECO:0000259" key="4">
    <source>
        <dbReference type="Pfam" id="PF19346"/>
    </source>
</evidence>
<feature type="transmembrane region" description="Helical" evidence="2">
    <location>
        <begin position="31"/>
        <end position="47"/>
    </location>
</feature>
<gene>
    <name evidence="5" type="ORF">HCU01_37490</name>
    <name evidence="6" type="ORF">SAMN05660971_04206</name>
</gene>
<dbReference type="RefSeq" id="WP_084542078.1">
    <property type="nucleotide sequence ID" value="NZ_BJXU01000166.1"/>
</dbReference>
<feature type="transmembrane region" description="Helical" evidence="2">
    <location>
        <begin position="180"/>
        <end position="200"/>
    </location>
</feature>
<organism evidence="6 7">
    <name type="scientific">Halomonas cupida</name>
    <dbReference type="NCBI Taxonomy" id="44933"/>
    <lineage>
        <taxon>Bacteria</taxon>
        <taxon>Pseudomonadati</taxon>
        <taxon>Pseudomonadota</taxon>
        <taxon>Gammaproteobacteria</taxon>
        <taxon>Oceanospirillales</taxon>
        <taxon>Halomonadaceae</taxon>
        <taxon>Halomonas</taxon>
    </lineage>
</organism>